<name>A0A286HL04_9HYPH</name>
<evidence type="ECO:0000313" key="1">
    <source>
        <dbReference type="EMBL" id="SOE08503.1"/>
    </source>
</evidence>
<proteinExistence type="predicted"/>
<sequence length="150" mass="16898">MREGLLEASKLPDYAITSFEEFVGNRSLEFYENLDAFGVDVLGSELNEAKQEFRSEFERDEPLTAMQRAEGLANVFIDAATELAALINAYKLEEIETAINDAEVRSANLPRGDVEALKASFAEIEHLKAIQSQLRRPTRHTMATFRAKQE</sequence>
<keyword evidence="2" id="KW-1185">Reference proteome</keyword>
<accession>A0A286HL04</accession>
<dbReference type="EMBL" id="OCPC01000001">
    <property type="protein sequence ID" value="SOE08503.1"/>
    <property type="molecule type" value="Genomic_DNA"/>
</dbReference>
<dbReference type="AlphaFoldDB" id="A0A286HL04"/>
<organism evidence="1 2">
    <name type="scientific">Hoeflea halophila</name>
    <dbReference type="NCBI Taxonomy" id="714899"/>
    <lineage>
        <taxon>Bacteria</taxon>
        <taxon>Pseudomonadati</taxon>
        <taxon>Pseudomonadota</taxon>
        <taxon>Alphaproteobacteria</taxon>
        <taxon>Hyphomicrobiales</taxon>
        <taxon>Rhizobiaceae</taxon>
        <taxon>Hoeflea</taxon>
    </lineage>
</organism>
<protein>
    <submittedName>
        <fullName evidence="1">Uncharacterized protein</fullName>
    </submittedName>
</protein>
<gene>
    <name evidence="1" type="ORF">SAMN05877838_0225</name>
</gene>
<reference evidence="2" key="1">
    <citation type="submission" date="2017-08" db="EMBL/GenBank/DDBJ databases">
        <authorList>
            <person name="Varghese N."/>
            <person name="Submissions S."/>
        </authorList>
    </citation>
    <scope>NUCLEOTIDE SEQUENCE [LARGE SCALE GENOMIC DNA]</scope>
    <source>
        <strain evidence="2">KCTC 23107</strain>
    </source>
</reference>
<evidence type="ECO:0000313" key="2">
    <source>
        <dbReference type="Proteomes" id="UP000219465"/>
    </source>
</evidence>
<dbReference type="Proteomes" id="UP000219465">
    <property type="component" value="Unassembled WGS sequence"/>
</dbReference>